<evidence type="ECO:0000256" key="1">
    <source>
        <dbReference type="ARBA" id="ARBA00023002"/>
    </source>
</evidence>
<dbReference type="InterPro" id="IPR016161">
    <property type="entry name" value="Ald_DH/histidinol_DH"/>
</dbReference>
<dbReference type="AlphaFoldDB" id="A0A366XBD5"/>
<sequence length="498" mass="53670">MDLLTQEEYLALAGDLTLPVNAYIDGGYRPAASGKTFATVNPATGETLADIAACGAEDVDFAVSKARDAFEDGRWSRMHPSERKDILIRFAKLLTRNARELAVMESIDSGKTIFDCETVDIPETIHCIKWHAEAIDKIYDQVSPASDDHIAMVVREPIGVVGLVLPWNFPLLMLAWKIGPALAAGCSLVVKPAAETSLTTLRVAEIAAEAGLPRGVLNIVPGGGAEVGEPIGRHMDIDMVSFTGSTATGKRFLSYSAESNAKEVVLEMGGKNPAIVMEDAENLDRVAQHIVNGAFWNMGENCSASSRLIVHRDVKAELMERIAVHARHWNVGDPLDPETRMGALVSETHYNKVCGYLDQADDVAIGGKAENGFVEATVVLISDNDHPLAREEIFGPVLSVIEVGGFDEAIKIANDTDYGLCASLFTANAKRAIRGARMLRVGTVTVNSFGEGDISTPFGGYKQSGFGGRDNSLHAHDQYTQLKTIWIDLSDDADEAID</sequence>
<dbReference type="PANTHER" id="PTHR11699">
    <property type="entry name" value="ALDEHYDE DEHYDROGENASE-RELATED"/>
    <property type="match status" value="1"/>
</dbReference>
<comment type="caution">
    <text evidence="5">The sequence shown here is derived from an EMBL/GenBank/DDBJ whole genome shotgun (WGS) entry which is preliminary data.</text>
</comment>
<dbReference type="Gene3D" id="3.40.605.10">
    <property type="entry name" value="Aldehyde Dehydrogenase, Chain A, domain 1"/>
    <property type="match status" value="1"/>
</dbReference>
<accession>A0A366XBD5</accession>
<gene>
    <name evidence="5" type="ORF">DS909_03455</name>
</gene>
<evidence type="ECO:0000256" key="3">
    <source>
        <dbReference type="RuleBase" id="RU003345"/>
    </source>
</evidence>
<feature type="active site" evidence="2">
    <location>
        <position position="267"/>
    </location>
</feature>
<dbReference type="OrthoDB" id="9812625at2"/>
<evidence type="ECO:0000259" key="4">
    <source>
        <dbReference type="Pfam" id="PF00171"/>
    </source>
</evidence>
<comment type="similarity">
    <text evidence="3">Belongs to the aldehyde dehydrogenase family.</text>
</comment>
<feature type="domain" description="Aldehyde dehydrogenase" evidence="4">
    <location>
        <begin position="31"/>
        <end position="485"/>
    </location>
</feature>
<dbReference type="InterPro" id="IPR016163">
    <property type="entry name" value="Ald_DH_C"/>
</dbReference>
<proteinExistence type="inferred from homology"/>
<dbReference type="GO" id="GO:0004030">
    <property type="term" value="F:aldehyde dehydrogenase [NAD(P)+] activity"/>
    <property type="evidence" value="ECO:0007669"/>
    <property type="project" value="UniProtKB-ARBA"/>
</dbReference>
<protein>
    <submittedName>
        <fullName evidence="5">Aldehyde dehydrogenase</fullName>
    </submittedName>
</protein>
<dbReference type="InterPro" id="IPR015590">
    <property type="entry name" value="Aldehyde_DH_dom"/>
</dbReference>
<dbReference type="PROSITE" id="PS00687">
    <property type="entry name" value="ALDEHYDE_DEHYDR_GLU"/>
    <property type="match status" value="1"/>
</dbReference>
<dbReference type="EMBL" id="QOCE01000011">
    <property type="protein sequence ID" value="RBW60495.1"/>
    <property type="molecule type" value="Genomic_DNA"/>
</dbReference>
<dbReference type="CDD" id="cd07112">
    <property type="entry name" value="ALDH_GABALDH-PuuC"/>
    <property type="match status" value="1"/>
</dbReference>
<dbReference type="RefSeq" id="WP_113822046.1">
    <property type="nucleotide sequence ID" value="NZ_QOCE01000011.1"/>
</dbReference>
<dbReference type="FunFam" id="3.40.605.10:FF:000001">
    <property type="entry name" value="Aldehyde dehydrogenase 1"/>
    <property type="match status" value="1"/>
</dbReference>
<evidence type="ECO:0000313" key="6">
    <source>
        <dbReference type="Proteomes" id="UP000252706"/>
    </source>
</evidence>
<dbReference type="PROSITE" id="PS00070">
    <property type="entry name" value="ALDEHYDE_DEHYDR_CYS"/>
    <property type="match status" value="1"/>
</dbReference>
<dbReference type="InterPro" id="IPR016160">
    <property type="entry name" value="Ald_DH_CS_CYS"/>
</dbReference>
<organism evidence="5 6">
    <name type="scientific">Phaeobacter gallaeciensis</name>
    <dbReference type="NCBI Taxonomy" id="60890"/>
    <lineage>
        <taxon>Bacteria</taxon>
        <taxon>Pseudomonadati</taxon>
        <taxon>Pseudomonadota</taxon>
        <taxon>Alphaproteobacteria</taxon>
        <taxon>Rhodobacterales</taxon>
        <taxon>Roseobacteraceae</taxon>
        <taxon>Phaeobacter</taxon>
    </lineage>
</organism>
<evidence type="ECO:0000313" key="5">
    <source>
        <dbReference type="EMBL" id="RBW60495.1"/>
    </source>
</evidence>
<evidence type="ECO:0000256" key="2">
    <source>
        <dbReference type="PROSITE-ProRule" id="PRU10007"/>
    </source>
</evidence>
<dbReference type="InterPro" id="IPR029510">
    <property type="entry name" value="Ald_DH_CS_GLU"/>
</dbReference>
<reference evidence="5 6" key="1">
    <citation type="submission" date="2018-07" db="EMBL/GenBank/DDBJ databases">
        <title>Modular assembly of carbohydrate-degrading microbial communities in the ocean.</title>
        <authorList>
            <person name="Enke T.N."/>
            <person name="Datta M.S."/>
            <person name="Schwartzman J.A."/>
            <person name="Cermak N."/>
            <person name="Schmitz D.A."/>
            <person name="Barrere J."/>
            <person name="Cordero O.X."/>
        </authorList>
    </citation>
    <scope>NUCLEOTIDE SEQUENCE [LARGE SCALE GENOMIC DNA]</scope>
    <source>
        <strain evidence="5 6">C3M10</strain>
    </source>
</reference>
<dbReference type="Pfam" id="PF00171">
    <property type="entry name" value="Aldedh"/>
    <property type="match status" value="1"/>
</dbReference>
<dbReference type="Proteomes" id="UP000252706">
    <property type="component" value="Unassembled WGS sequence"/>
</dbReference>
<name>A0A366XBD5_9RHOB</name>
<dbReference type="Gene3D" id="3.40.309.10">
    <property type="entry name" value="Aldehyde Dehydrogenase, Chain A, domain 2"/>
    <property type="match status" value="1"/>
</dbReference>
<keyword evidence="1 3" id="KW-0560">Oxidoreductase</keyword>
<dbReference type="InterPro" id="IPR016162">
    <property type="entry name" value="Ald_DH_N"/>
</dbReference>
<dbReference type="SUPFAM" id="SSF53720">
    <property type="entry name" value="ALDH-like"/>
    <property type="match status" value="1"/>
</dbReference>